<comment type="PTM">
    <text evidence="14">Proteolytically cleaved before the transmembrane segment to yield the secreted ectodomain incorporated in the zona pellucida.</text>
</comment>
<feature type="chain" id="PRO_5028508395" description="Zona pellucida sperm-binding protein 3" evidence="14">
    <location>
        <begin position="25"/>
        <end position="558"/>
    </location>
</feature>
<dbReference type="Pfam" id="PF23344">
    <property type="entry name" value="ZP-N"/>
    <property type="match status" value="1"/>
</dbReference>
<keyword evidence="10" id="KW-1133">Transmembrane helix</keyword>
<dbReference type="GO" id="GO:0007339">
    <property type="term" value="P:binding of sperm to zona pellucida"/>
    <property type="evidence" value="ECO:0007669"/>
    <property type="project" value="UniProtKB-UniRule"/>
</dbReference>
<keyword evidence="6 14" id="KW-0272">Extracellular matrix</keyword>
<dbReference type="GO" id="GO:0035804">
    <property type="term" value="F:structural constituent of egg coat"/>
    <property type="evidence" value="ECO:0007669"/>
    <property type="project" value="UniProtKB-UniRule"/>
</dbReference>
<dbReference type="Gene3D" id="2.60.40.3210">
    <property type="entry name" value="Zona pellucida, ZP-N domain"/>
    <property type="match status" value="1"/>
</dbReference>
<dbReference type="FunFam" id="2.60.40.4100:FF:000002">
    <property type="entry name" value="Zona pellucida sperm-binding protein 3"/>
    <property type="match status" value="1"/>
</dbReference>
<comment type="subcellular location">
    <subcellularLocation>
        <location evidence="1">Secreted</location>
        <location evidence="1">Extracellular space</location>
        <location evidence="1">Extracellular matrix</location>
    </subcellularLocation>
    <subcellularLocation>
        <location evidence="14">Zona pellucida</location>
    </subcellularLocation>
    <subcellularLocation>
        <location evidence="14">Cell membrane</location>
        <topology evidence="14">Single-pass type I membrane protein</topology>
    </subcellularLocation>
</comment>
<dbReference type="Gene3D" id="2.60.40.4100">
    <property type="entry name" value="Zona pellucida, ZP-C domain"/>
    <property type="match status" value="1"/>
</dbReference>
<evidence type="ECO:0000313" key="18">
    <source>
        <dbReference type="RefSeq" id="XP_029013558.1"/>
    </source>
</evidence>
<feature type="signal peptide" evidence="14">
    <location>
        <begin position="1"/>
        <end position="24"/>
    </location>
</feature>
<evidence type="ECO:0000256" key="2">
    <source>
        <dbReference type="ARBA" id="ARBA00006735"/>
    </source>
</evidence>
<reference evidence="18" key="1">
    <citation type="submission" date="2025-08" db="UniProtKB">
        <authorList>
            <consortium name="RefSeq"/>
        </authorList>
    </citation>
    <scope>IDENTIFICATION</scope>
</reference>
<feature type="compositionally biased region" description="Polar residues" evidence="15">
    <location>
        <begin position="528"/>
        <end position="543"/>
    </location>
</feature>
<evidence type="ECO:0000256" key="6">
    <source>
        <dbReference type="ARBA" id="ARBA00022530"/>
    </source>
</evidence>
<dbReference type="GO" id="GO:2000344">
    <property type="term" value="P:positive regulation of acrosome reaction"/>
    <property type="evidence" value="ECO:0007669"/>
    <property type="project" value="UniProtKB-UniRule"/>
</dbReference>
<keyword evidence="13" id="KW-0325">Glycoprotein</keyword>
<evidence type="ECO:0000256" key="5">
    <source>
        <dbReference type="ARBA" id="ARBA00022525"/>
    </source>
</evidence>
<dbReference type="GO" id="GO:0032190">
    <property type="term" value="F:acrosin binding"/>
    <property type="evidence" value="ECO:0007669"/>
    <property type="project" value="TreeGrafter"/>
</dbReference>
<evidence type="ECO:0000256" key="11">
    <source>
        <dbReference type="ARBA" id="ARBA00023136"/>
    </source>
</evidence>
<keyword evidence="17" id="KW-1185">Reference proteome</keyword>
<evidence type="ECO:0000256" key="13">
    <source>
        <dbReference type="ARBA" id="ARBA00023180"/>
    </source>
</evidence>
<dbReference type="InterPro" id="IPR042235">
    <property type="entry name" value="ZP-C_dom"/>
</dbReference>
<dbReference type="InterPro" id="IPR048290">
    <property type="entry name" value="ZP_chr"/>
</dbReference>
<keyword evidence="11" id="KW-0472">Membrane</keyword>
<evidence type="ECO:0000256" key="4">
    <source>
        <dbReference type="ARBA" id="ARBA00022475"/>
    </source>
</evidence>
<comment type="domain">
    <text evidence="14">The ZP domain is involved in the polymerization of the ZP proteins to form the zona pellucida.</text>
</comment>
<feature type="region of interest" description="Disordered" evidence="15">
    <location>
        <begin position="479"/>
        <end position="558"/>
    </location>
</feature>
<dbReference type="GO" id="GO:0035803">
    <property type="term" value="P:egg coat formation"/>
    <property type="evidence" value="ECO:0007669"/>
    <property type="project" value="UniProtKB-UniRule"/>
</dbReference>
<evidence type="ECO:0000256" key="7">
    <source>
        <dbReference type="ARBA" id="ARBA00022685"/>
    </source>
</evidence>
<evidence type="ECO:0000256" key="9">
    <source>
        <dbReference type="ARBA" id="ARBA00022729"/>
    </source>
</evidence>
<feature type="compositionally biased region" description="Basic and acidic residues" evidence="15">
    <location>
        <begin position="481"/>
        <end position="504"/>
    </location>
</feature>
<evidence type="ECO:0000256" key="10">
    <source>
        <dbReference type="ARBA" id="ARBA00022989"/>
    </source>
</evidence>
<dbReference type="InterPro" id="IPR001507">
    <property type="entry name" value="ZP_dom"/>
</dbReference>
<dbReference type="InterPro" id="IPR055355">
    <property type="entry name" value="ZP-C"/>
</dbReference>
<dbReference type="FunFam" id="2.60.40.3210:FF:000001">
    <property type="entry name" value="Zona pellucida sperm-binding protein 3"/>
    <property type="match status" value="1"/>
</dbReference>
<comment type="function">
    <text evidence="14">Component of the zona pellucida, an extracellular matrix surrounding oocytes which mediates sperm binding, induction of the acrosome reaction and prevents post-fertilization polyspermy. The zona pellucida is composed of 3 to 4 glycoproteins, ZP1, ZP2, ZP3, and ZP4. ZP3 is essential for sperm binding and zona matrix formation.</text>
</comment>
<name>A0A6P7N531_BETSP</name>
<comment type="similarity">
    <text evidence="2 14">Belongs to the ZP domain family. ZPC subfamily.</text>
</comment>
<dbReference type="GeneID" id="114859779"/>
<dbReference type="OrthoDB" id="8880842at2759"/>
<dbReference type="PANTHER" id="PTHR11576">
    <property type="entry name" value="ZONA PELLUCIDA SPERM-BINDING PROTEIN 3"/>
    <property type="match status" value="1"/>
</dbReference>
<feature type="region of interest" description="Disordered" evidence="15">
    <location>
        <begin position="43"/>
        <end position="63"/>
    </location>
</feature>
<dbReference type="AlphaFoldDB" id="A0A6P7N531"/>
<dbReference type="KEGG" id="bspl:114859779"/>
<dbReference type="RefSeq" id="XP_029013558.1">
    <property type="nucleotide sequence ID" value="XM_029157725.3"/>
</dbReference>
<evidence type="ECO:0000259" key="16">
    <source>
        <dbReference type="PROSITE" id="PS51034"/>
    </source>
</evidence>
<dbReference type="PRINTS" id="PR00023">
    <property type="entry name" value="ZPELLUCIDA"/>
</dbReference>
<dbReference type="PROSITE" id="PS51034">
    <property type="entry name" value="ZP_2"/>
    <property type="match status" value="1"/>
</dbReference>
<keyword evidence="8" id="KW-0812">Transmembrane</keyword>
<evidence type="ECO:0000256" key="3">
    <source>
        <dbReference type="ARBA" id="ARBA00017980"/>
    </source>
</evidence>
<dbReference type="PANTHER" id="PTHR11576:SF2">
    <property type="entry name" value="ZONA PELLUCIDA SPERM-BINDING PROTEIN 3"/>
    <property type="match status" value="1"/>
</dbReference>
<dbReference type="SMART" id="SM00241">
    <property type="entry name" value="ZP"/>
    <property type="match status" value="1"/>
</dbReference>
<protein>
    <recommendedName>
        <fullName evidence="3 14">Zona pellucida sperm-binding protein 3</fullName>
    </recommendedName>
</protein>
<gene>
    <name evidence="18" type="primary">LOC114859779</name>
</gene>
<dbReference type="InParanoid" id="A0A6P7N531"/>
<evidence type="ECO:0000256" key="15">
    <source>
        <dbReference type="SAM" id="MobiDB-lite"/>
    </source>
</evidence>
<evidence type="ECO:0000256" key="12">
    <source>
        <dbReference type="ARBA" id="ARBA00023157"/>
    </source>
</evidence>
<dbReference type="GO" id="GO:0035805">
    <property type="term" value="C:egg coat"/>
    <property type="evidence" value="ECO:0007669"/>
    <property type="project" value="UniProtKB-SubCell"/>
</dbReference>
<feature type="compositionally biased region" description="Basic and acidic residues" evidence="15">
    <location>
        <begin position="548"/>
        <end position="558"/>
    </location>
</feature>
<dbReference type="GO" id="GO:0005886">
    <property type="term" value="C:plasma membrane"/>
    <property type="evidence" value="ECO:0007669"/>
    <property type="project" value="UniProtKB-SubCell"/>
</dbReference>
<evidence type="ECO:0000313" key="17">
    <source>
        <dbReference type="Proteomes" id="UP000515150"/>
    </source>
</evidence>
<feature type="domain" description="ZP" evidence="16">
    <location>
        <begin position="70"/>
        <end position="330"/>
    </location>
</feature>
<accession>A0A6P7N531</accession>
<organism evidence="17 18">
    <name type="scientific">Betta splendens</name>
    <name type="common">Siamese fighting fish</name>
    <dbReference type="NCBI Taxonomy" id="158456"/>
    <lineage>
        <taxon>Eukaryota</taxon>
        <taxon>Metazoa</taxon>
        <taxon>Chordata</taxon>
        <taxon>Craniata</taxon>
        <taxon>Vertebrata</taxon>
        <taxon>Euteleostomi</taxon>
        <taxon>Actinopterygii</taxon>
        <taxon>Neopterygii</taxon>
        <taxon>Teleostei</taxon>
        <taxon>Neoteleostei</taxon>
        <taxon>Acanthomorphata</taxon>
        <taxon>Anabantaria</taxon>
        <taxon>Anabantiformes</taxon>
        <taxon>Anabantoidei</taxon>
        <taxon>Osphronemidae</taxon>
        <taxon>Betta</taxon>
    </lineage>
</organism>
<dbReference type="Pfam" id="PF00100">
    <property type="entry name" value="Zona_pellucida"/>
    <property type="match status" value="1"/>
</dbReference>
<dbReference type="InterPro" id="IPR055356">
    <property type="entry name" value="ZP-N"/>
</dbReference>
<evidence type="ECO:0000256" key="1">
    <source>
        <dbReference type="ARBA" id="ARBA00004498"/>
    </source>
</evidence>
<evidence type="ECO:0000256" key="14">
    <source>
        <dbReference type="RuleBase" id="RU367066"/>
    </source>
</evidence>
<keyword evidence="7 14" id="KW-0165">Cleavage on pair of basic residues</keyword>
<dbReference type="Proteomes" id="UP000515150">
    <property type="component" value="Chromosome 8"/>
</dbReference>
<feature type="compositionally biased region" description="Basic and acidic residues" evidence="15">
    <location>
        <begin position="50"/>
        <end position="63"/>
    </location>
</feature>
<keyword evidence="12 14" id="KW-1015">Disulfide bond</keyword>
<sequence>METSCVRLRLLAGLLCVQWSFAFAATHLRGEFASREAAPPARSLGFPHTAHAEPRPPAGERGKARTVRVSCRPDSLEVVIKADLFGVGVPVDGDELRLGVEDSDRCRAAASSGDEYRIVAGLVECGTKHWITKEALIYTNLLIYAPVESPYGLIRMDEAVVPIECHYQRKYRLSSASLAPTWVPFTSTKASMEALRFDLQIMTDDWRFKRSSNVFHLGESISMEASVRVGHHVRLRVFMSSCVATLSPDTSSTPRYAFIEHGCLMDSKVSRSTSHFLPRTQEHKLRLVIDAFKFNHEDSGRLYITCQLNAVPVNYAEASYKACTFTNRRWRSADGNDYSCRYCQSQAGQSWSERPDEPGAGGMNNVFEQEARVGPVLFSPAKHKPVGEHSALSRRVPYGSQWRSGIIGRAANLETGLFPLSTPDLVEEDEEDEADFNDLELEEDDETDLEINDVEKALLPVLTSTQAGVKNDDQSLNDLEEGLHLGPEPEGKDDKGATELKAEETAAAPLDVAAELNNNSMKDLHDISPTSQVKVDVPSVSNEVTDESGLRDPNDPKR</sequence>
<keyword evidence="9 14" id="KW-0732">Signal</keyword>
<proteinExistence type="inferred from homology"/>
<keyword evidence="5 14" id="KW-0964">Secreted</keyword>
<keyword evidence="4 14" id="KW-1003">Cell membrane</keyword>
<evidence type="ECO:0000256" key="8">
    <source>
        <dbReference type="ARBA" id="ARBA00022692"/>
    </source>
</evidence>